<dbReference type="Proteomes" id="UP000298327">
    <property type="component" value="Unassembled WGS sequence"/>
</dbReference>
<dbReference type="PROSITE" id="PS50072">
    <property type="entry name" value="CSA_PPIASE_2"/>
    <property type="match status" value="1"/>
</dbReference>
<dbReference type="InterPro" id="IPR016135">
    <property type="entry name" value="UBQ-conjugating_enzyme/RWD"/>
</dbReference>
<dbReference type="Pfam" id="PF00179">
    <property type="entry name" value="UQ_con"/>
    <property type="match status" value="1"/>
</dbReference>
<keyword evidence="8" id="KW-0833">Ubl conjugation pathway</keyword>
<evidence type="ECO:0000313" key="21">
    <source>
        <dbReference type="Proteomes" id="UP000298327"/>
    </source>
</evidence>
<dbReference type="SUPFAM" id="SSF54495">
    <property type="entry name" value="UBC-like"/>
    <property type="match status" value="1"/>
</dbReference>
<dbReference type="EMBL" id="SEOQ01000058">
    <property type="protein sequence ID" value="TFY71269.1"/>
    <property type="molecule type" value="Genomic_DNA"/>
</dbReference>
<evidence type="ECO:0000256" key="16">
    <source>
        <dbReference type="ARBA" id="ARBA00042181"/>
    </source>
</evidence>
<evidence type="ECO:0000313" key="20">
    <source>
        <dbReference type="EMBL" id="TFY71269.1"/>
    </source>
</evidence>
<feature type="domain" description="PPIase cyclophilin-type" evidence="18">
    <location>
        <begin position="12"/>
        <end position="161"/>
    </location>
</feature>
<gene>
    <name evidence="20" type="ORF">EVG20_g1717</name>
</gene>
<evidence type="ECO:0000256" key="8">
    <source>
        <dbReference type="ARBA" id="ARBA00022786"/>
    </source>
</evidence>
<dbReference type="GO" id="GO:0003755">
    <property type="term" value="F:peptidyl-prolyl cis-trans isomerase activity"/>
    <property type="evidence" value="ECO:0007669"/>
    <property type="project" value="UniProtKB-EC"/>
</dbReference>
<comment type="subcellular location">
    <subcellularLocation>
        <location evidence="3">Endoplasmic reticulum membrane</location>
    </subcellularLocation>
    <subcellularLocation>
        <location evidence="2">Nucleus</location>
    </subcellularLocation>
</comment>
<comment type="catalytic activity">
    <reaction evidence="1">
        <text>[protein]-peptidylproline (omega=180) = [protein]-peptidylproline (omega=0)</text>
        <dbReference type="Rhea" id="RHEA:16237"/>
        <dbReference type="Rhea" id="RHEA-COMP:10747"/>
        <dbReference type="Rhea" id="RHEA-COMP:10748"/>
        <dbReference type="ChEBI" id="CHEBI:83833"/>
        <dbReference type="ChEBI" id="CHEBI:83834"/>
        <dbReference type="EC" id="5.2.1.8"/>
    </reaction>
</comment>
<dbReference type="STRING" id="205917.A0A4Y9ZCY4"/>
<feature type="compositionally biased region" description="Basic and acidic residues" evidence="17">
    <location>
        <begin position="258"/>
        <end position="293"/>
    </location>
</feature>
<keyword evidence="13" id="KW-0539">Nucleus</keyword>
<accession>A0A4Y9ZCY4</accession>
<feature type="compositionally biased region" description="Basic and acidic residues" evidence="17">
    <location>
        <begin position="442"/>
        <end position="454"/>
    </location>
</feature>
<keyword evidence="6" id="KW-0812">Transmembrane</keyword>
<evidence type="ECO:0000256" key="3">
    <source>
        <dbReference type="ARBA" id="ARBA00004586"/>
    </source>
</evidence>
<evidence type="ECO:0000259" key="19">
    <source>
        <dbReference type="PROSITE" id="PS50127"/>
    </source>
</evidence>
<evidence type="ECO:0000256" key="15">
    <source>
        <dbReference type="ARBA" id="ARBA00039885"/>
    </source>
</evidence>
<dbReference type="InterPro" id="IPR020892">
    <property type="entry name" value="Cyclophilin-type_PPIase_CS"/>
</dbReference>
<evidence type="ECO:0000256" key="11">
    <source>
        <dbReference type="ARBA" id="ARBA00022989"/>
    </source>
</evidence>
<comment type="similarity">
    <text evidence="14">Belongs to the cyclophilin-type PPIase family. CWC27 subfamily.</text>
</comment>
<evidence type="ECO:0000256" key="17">
    <source>
        <dbReference type="SAM" id="MobiDB-lite"/>
    </source>
</evidence>
<protein>
    <recommendedName>
        <fullName evidence="15">Ubiquitin-conjugating enzyme E2 6</fullName>
        <ecNumber evidence="4">2.3.2.23</ecNumber>
    </recommendedName>
    <alternativeName>
        <fullName evidence="16">E2 ubiquitin-conjugating enzyme 6</fullName>
    </alternativeName>
</protein>
<organism evidence="20 21">
    <name type="scientific">Dentipellis fragilis</name>
    <dbReference type="NCBI Taxonomy" id="205917"/>
    <lineage>
        <taxon>Eukaryota</taxon>
        <taxon>Fungi</taxon>
        <taxon>Dikarya</taxon>
        <taxon>Basidiomycota</taxon>
        <taxon>Agaricomycotina</taxon>
        <taxon>Agaricomycetes</taxon>
        <taxon>Russulales</taxon>
        <taxon>Hericiaceae</taxon>
        <taxon>Dentipellis</taxon>
    </lineage>
</organism>
<evidence type="ECO:0000256" key="12">
    <source>
        <dbReference type="ARBA" id="ARBA00023136"/>
    </source>
</evidence>
<comment type="caution">
    <text evidence="20">The sequence shown here is derived from an EMBL/GenBank/DDBJ whole genome shotgun (WGS) entry which is preliminary data.</text>
</comment>
<evidence type="ECO:0000256" key="6">
    <source>
        <dbReference type="ARBA" id="ARBA00022692"/>
    </source>
</evidence>
<dbReference type="AlphaFoldDB" id="A0A4Y9ZCY4"/>
<dbReference type="PRINTS" id="PR00153">
    <property type="entry name" value="CSAPPISMRASE"/>
</dbReference>
<dbReference type="PANTHER" id="PTHR45625:SF6">
    <property type="entry name" value="SPLICEOSOME-ASSOCIATED PROTEIN CWC27 HOMOLOG"/>
    <property type="match status" value="1"/>
</dbReference>
<dbReference type="PROSITE" id="PS00170">
    <property type="entry name" value="CSA_PPIASE_1"/>
    <property type="match status" value="1"/>
</dbReference>
<keyword evidence="12" id="KW-0472">Membrane</keyword>
<feature type="domain" description="UBC core" evidence="19">
    <location>
        <begin position="494"/>
        <end position="642"/>
    </location>
</feature>
<evidence type="ECO:0000256" key="4">
    <source>
        <dbReference type="ARBA" id="ARBA00012486"/>
    </source>
</evidence>
<dbReference type="GO" id="GO:0006457">
    <property type="term" value="P:protein folding"/>
    <property type="evidence" value="ECO:0007669"/>
    <property type="project" value="InterPro"/>
</dbReference>
<feature type="compositionally biased region" description="Basic and acidic residues" evidence="17">
    <location>
        <begin position="177"/>
        <end position="206"/>
    </location>
</feature>
<proteinExistence type="inferred from homology"/>
<dbReference type="GO" id="GO:0071013">
    <property type="term" value="C:catalytic step 2 spliceosome"/>
    <property type="evidence" value="ECO:0007669"/>
    <property type="project" value="TreeGrafter"/>
</dbReference>
<keyword evidence="11" id="KW-1133">Transmembrane helix</keyword>
<name>A0A4Y9ZCY4_9AGAM</name>
<keyword evidence="10" id="KW-0067">ATP-binding</keyword>
<keyword evidence="5" id="KW-0808">Transferase</keyword>
<feature type="compositionally biased region" description="Low complexity" evidence="17">
    <location>
        <begin position="674"/>
        <end position="698"/>
    </location>
</feature>
<evidence type="ECO:0000256" key="5">
    <source>
        <dbReference type="ARBA" id="ARBA00022679"/>
    </source>
</evidence>
<dbReference type="EC" id="2.3.2.23" evidence="4"/>
<evidence type="ECO:0000256" key="14">
    <source>
        <dbReference type="ARBA" id="ARBA00038509"/>
    </source>
</evidence>
<evidence type="ECO:0000256" key="9">
    <source>
        <dbReference type="ARBA" id="ARBA00022824"/>
    </source>
</evidence>
<dbReference type="InterPro" id="IPR002130">
    <property type="entry name" value="Cyclophilin-type_PPIase_dom"/>
</dbReference>
<dbReference type="FunFam" id="3.10.110.10:FF:000023">
    <property type="entry name" value="Ubiquitin-conjugating enzyme E2 J2"/>
    <property type="match status" value="1"/>
</dbReference>
<keyword evidence="21" id="KW-1185">Reference proteome</keyword>
<evidence type="ECO:0000256" key="10">
    <source>
        <dbReference type="ARBA" id="ARBA00022840"/>
    </source>
</evidence>
<dbReference type="InterPro" id="IPR029000">
    <property type="entry name" value="Cyclophilin-like_dom_sf"/>
</dbReference>
<keyword evidence="9" id="KW-0256">Endoplasmic reticulum</keyword>
<evidence type="ECO:0000259" key="18">
    <source>
        <dbReference type="PROSITE" id="PS50072"/>
    </source>
</evidence>
<evidence type="ECO:0000256" key="7">
    <source>
        <dbReference type="ARBA" id="ARBA00022741"/>
    </source>
</evidence>
<dbReference type="GO" id="GO:0061631">
    <property type="term" value="F:ubiquitin conjugating enzyme activity"/>
    <property type="evidence" value="ECO:0007669"/>
    <property type="project" value="UniProtKB-EC"/>
</dbReference>
<dbReference type="OrthoDB" id="442970at2759"/>
<dbReference type="GO" id="GO:0005789">
    <property type="term" value="C:endoplasmic reticulum membrane"/>
    <property type="evidence" value="ECO:0007669"/>
    <property type="project" value="UniProtKB-SubCell"/>
</dbReference>
<dbReference type="GO" id="GO:0005524">
    <property type="term" value="F:ATP binding"/>
    <property type="evidence" value="ECO:0007669"/>
    <property type="project" value="UniProtKB-KW"/>
</dbReference>
<feature type="compositionally biased region" description="Basic residues" evidence="17">
    <location>
        <begin position="344"/>
        <end position="354"/>
    </location>
</feature>
<feature type="region of interest" description="Disordered" evidence="17">
    <location>
        <begin position="442"/>
        <end position="462"/>
    </location>
</feature>
<dbReference type="Gene3D" id="2.40.100.10">
    <property type="entry name" value="Cyclophilin-like"/>
    <property type="match status" value="1"/>
</dbReference>
<feature type="region of interest" description="Disordered" evidence="17">
    <location>
        <begin position="177"/>
        <end position="221"/>
    </location>
</feature>
<dbReference type="CDD" id="cd23799">
    <property type="entry name" value="UBCc_UBE2J"/>
    <property type="match status" value="1"/>
</dbReference>
<dbReference type="PROSITE" id="PS50127">
    <property type="entry name" value="UBC_2"/>
    <property type="match status" value="1"/>
</dbReference>
<keyword evidence="7" id="KW-0547">Nucleotide-binding</keyword>
<dbReference type="SMART" id="SM00212">
    <property type="entry name" value="UBCc"/>
    <property type="match status" value="1"/>
</dbReference>
<feature type="region of interest" description="Disordered" evidence="17">
    <location>
        <begin position="235"/>
        <end position="405"/>
    </location>
</feature>
<sequence>MALPTKGRVVIETTAGDIDIELWSKEAPKACRNFLALAMEGYYDGVIFHRVVPDFLVQTGDRTGTGGGGESFFGEPFEDEIHPRLRFAHRGLVAMANNGTKNSNDSQFFITLDRADELHGKHTLFGRCVGDTIYNVMKIGAMEIDENGRPLYPPKIRSIRIIENPFDDIVPRITADEKRAQQRAREQAKREREEHERRKGAKKDTKLLSFGADEDREGESSAAVFKKKNIVRPDLVDNPEQSVPMSDIIASPKPTKTPKSDDRPVEKPKKVDKPAVKGEPEDLSRIREKHSKEQAATSNSRQAEIEKMEAEIRKLSKRGNESDDEPAKKKVKKSYLEEELSKYSKGRGLHKKDRKKDESDVLAALSSFRSKLQSSKSLGGDVDGDEERLAEGGEAQDLPGEGDGMEVDDDRGFMSHLLEFPKGNEEEVQKAERDYEVIDPRQRGAKAREEERERKRAIKQKGGGRGYRSVSIITPLASFLHFIPQITSNMATKAAYKRLSKEYVAMQREPPPFVWAAPDEKDILTWNFIIRGPPESPFEGGEYHGALLFPAEYPFKPPGIKMYTPSGRFQPDKKICFSMSDFHPGTWNPAWSVATILTGLVSFMLSDEMTTGSITTSESDKRAYAGRSHGWNLESRRFKEAFPEYCTPSPRDVPNMAQKERGVPVKPPAPSPSQPQTSRAAPTATSTSAAAPAKGTAAIRPRKVVKPSGVPTTIPGNGDTSKGWAASWRQLVWEKWRWGVLIALAVVVSRFTSSA</sequence>
<dbReference type="CDD" id="cd01925">
    <property type="entry name" value="cyclophilin_CeCYP16-like"/>
    <property type="match status" value="1"/>
</dbReference>
<dbReference type="InterPro" id="IPR044666">
    <property type="entry name" value="Cyclophilin_A-like"/>
</dbReference>
<feature type="region of interest" description="Disordered" evidence="17">
    <location>
        <begin position="649"/>
        <end position="721"/>
    </location>
</feature>
<evidence type="ECO:0000256" key="13">
    <source>
        <dbReference type="ARBA" id="ARBA00023242"/>
    </source>
</evidence>
<dbReference type="Gene3D" id="3.10.110.10">
    <property type="entry name" value="Ubiquitin Conjugating Enzyme"/>
    <property type="match status" value="1"/>
</dbReference>
<feature type="compositionally biased region" description="Polar residues" evidence="17">
    <location>
        <begin position="710"/>
        <end position="720"/>
    </location>
</feature>
<feature type="compositionally biased region" description="Basic and acidic residues" evidence="17">
    <location>
        <begin position="303"/>
        <end position="342"/>
    </location>
</feature>
<evidence type="ECO:0000256" key="1">
    <source>
        <dbReference type="ARBA" id="ARBA00000971"/>
    </source>
</evidence>
<dbReference type="PANTHER" id="PTHR45625">
    <property type="entry name" value="PEPTIDYL-PROLYL CIS-TRANS ISOMERASE-RELATED"/>
    <property type="match status" value="1"/>
</dbReference>
<evidence type="ECO:0000256" key="2">
    <source>
        <dbReference type="ARBA" id="ARBA00004123"/>
    </source>
</evidence>
<reference evidence="20 21" key="1">
    <citation type="submission" date="2019-02" db="EMBL/GenBank/DDBJ databases">
        <title>Genome sequencing of the rare red list fungi Dentipellis fragilis.</title>
        <authorList>
            <person name="Buettner E."/>
            <person name="Kellner H."/>
        </authorList>
    </citation>
    <scope>NUCLEOTIDE SEQUENCE [LARGE SCALE GENOMIC DNA]</scope>
    <source>
        <strain evidence="20 21">DSM 105465</strain>
    </source>
</reference>
<feature type="compositionally biased region" description="Low complexity" evidence="17">
    <location>
        <begin position="365"/>
        <end position="378"/>
    </location>
</feature>
<dbReference type="Pfam" id="PF00160">
    <property type="entry name" value="Pro_isomerase"/>
    <property type="match status" value="1"/>
</dbReference>
<dbReference type="InterPro" id="IPR000608">
    <property type="entry name" value="UBC"/>
</dbReference>
<dbReference type="SUPFAM" id="SSF50891">
    <property type="entry name" value="Cyclophilin-like"/>
    <property type="match status" value="1"/>
</dbReference>